<organism evidence="1 2">
    <name type="scientific">Saimiri boliviensis boliviensis</name>
    <name type="common">Bolivian squirrel monkey</name>
    <dbReference type="NCBI Taxonomy" id="39432"/>
    <lineage>
        <taxon>Eukaryota</taxon>
        <taxon>Metazoa</taxon>
        <taxon>Chordata</taxon>
        <taxon>Craniata</taxon>
        <taxon>Vertebrata</taxon>
        <taxon>Euteleostomi</taxon>
        <taxon>Mammalia</taxon>
        <taxon>Eutheria</taxon>
        <taxon>Euarchontoglires</taxon>
        <taxon>Primates</taxon>
        <taxon>Haplorrhini</taxon>
        <taxon>Platyrrhini</taxon>
        <taxon>Cebidae</taxon>
        <taxon>Saimiriinae</taxon>
        <taxon>Saimiri</taxon>
    </lineage>
</organism>
<name>A0A2K6V097_SAIBB</name>
<dbReference type="PANTHER" id="PTHR37353">
    <property type="entry name" value="RIKEN CDNA 4921517D22 GENE"/>
    <property type="match status" value="1"/>
</dbReference>
<proteinExistence type="predicted"/>
<evidence type="ECO:0000313" key="1">
    <source>
        <dbReference type="Ensembl" id="ENSSBOP00000037586.1"/>
    </source>
</evidence>
<dbReference type="GeneTree" id="ENSGT00530000063675"/>
<dbReference type="Proteomes" id="UP000233220">
    <property type="component" value="Unplaced"/>
</dbReference>
<dbReference type="PANTHER" id="PTHR37353:SF1">
    <property type="entry name" value="RIKEN CDNA 4921517D22 GENE"/>
    <property type="match status" value="1"/>
</dbReference>
<keyword evidence="2" id="KW-1185">Reference proteome</keyword>
<accession>A0A2K6V097</accession>
<protein>
    <submittedName>
        <fullName evidence="1">Golgi membrane protein 1</fullName>
    </submittedName>
</protein>
<sequence length="266" mass="30386">MMFLNGDTSPAEDGRGAALLQCSLPELYACIEHFNKESKKSNLLKIHSLSLNEAQEALAKNLNVLSLTKGTDVRRDLQPVSRCTVVKKEKKPASMTELLHRTLLEGSLSPVERLSRSQQRLSQCGIPAPKHTFPYEILIDHSNALAQVTTQKKVPSAKILCRLGISSATQEKFAFEDKLHKYFLVDPEKQFMDLRDLEWKYFKGIVKWKHTTAISFTGIKYNTEKRFVESRDMPDVIFPPIVRKSLVIYPQIEHENEGIFSLKWNI</sequence>
<dbReference type="AlphaFoldDB" id="A0A2K6V097"/>
<evidence type="ECO:0000313" key="2">
    <source>
        <dbReference type="Proteomes" id="UP000233220"/>
    </source>
</evidence>
<reference evidence="1" key="1">
    <citation type="submission" date="2025-08" db="UniProtKB">
        <authorList>
            <consortium name="Ensembl"/>
        </authorList>
    </citation>
    <scope>IDENTIFICATION</scope>
</reference>
<dbReference type="InterPro" id="IPR040022">
    <property type="entry name" value="C9orf153-like"/>
</dbReference>
<gene>
    <name evidence="1" type="primary">GOLM1</name>
</gene>
<dbReference type="Pfam" id="PF17673">
    <property type="entry name" value="DUF5532"/>
    <property type="match status" value="1"/>
</dbReference>
<reference evidence="1" key="2">
    <citation type="submission" date="2025-09" db="UniProtKB">
        <authorList>
            <consortium name="Ensembl"/>
        </authorList>
    </citation>
    <scope>IDENTIFICATION</scope>
</reference>
<dbReference type="Ensembl" id="ENSSBOT00000054528.1">
    <property type="protein sequence ID" value="ENSSBOP00000037586.1"/>
    <property type="gene ID" value="ENSSBOG00000034888.1"/>
</dbReference>